<comment type="caution">
    <text evidence="1">The sequence shown here is derived from an EMBL/GenBank/DDBJ whole genome shotgun (WGS) entry which is preliminary data.</text>
</comment>
<organism evidence="1 2">
    <name type="scientific">Trifolium medium</name>
    <dbReference type="NCBI Taxonomy" id="97028"/>
    <lineage>
        <taxon>Eukaryota</taxon>
        <taxon>Viridiplantae</taxon>
        <taxon>Streptophyta</taxon>
        <taxon>Embryophyta</taxon>
        <taxon>Tracheophyta</taxon>
        <taxon>Spermatophyta</taxon>
        <taxon>Magnoliopsida</taxon>
        <taxon>eudicotyledons</taxon>
        <taxon>Gunneridae</taxon>
        <taxon>Pentapetalae</taxon>
        <taxon>rosids</taxon>
        <taxon>fabids</taxon>
        <taxon>Fabales</taxon>
        <taxon>Fabaceae</taxon>
        <taxon>Papilionoideae</taxon>
        <taxon>50 kb inversion clade</taxon>
        <taxon>NPAAA clade</taxon>
        <taxon>Hologalegina</taxon>
        <taxon>IRL clade</taxon>
        <taxon>Trifolieae</taxon>
        <taxon>Trifolium</taxon>
    </lineage>
</organism>
<reference evidence="1 2" key="1">
    <citation type="journal article" date="2018" name="Front. Plant Sci.">
        <title>Red Clover (Trifolium pratense) and Zigzag Clover (T. medium) - A Picture of Genomic Similarities and Differences.</title>
        <authorList>
            <person name="Dluhosova J."/>
            <person name="Istvanek J."/>
            <person name="Nedelnik J."/>
            <person name="Repkova J."/>
        </authorList>
    </citation>
    <scope>NUCLEOTIDE SEQUENCE [LARGE SCALE GENOMIC DNA]</scope>
    <source>
        <strain evidence="2">cv. 10/8</strain>
        <tissue evidence="1">Leaf</tissue>
    </source>
</reference>
<evidence type="ECO:0000313" key="1">
    <source>
        <dbReference type="EMBL" id="MCI71655.1"/>
    </source>
</evidence>
<dbReference type="EMBL" id="LXQA010800947">
    <property type="protein sequence ID" value="MCI71655.1"/>
    <property type="molecule type" value="Genomic_DNA"/>
</dbReference>
<sequence>MPPRVAIRAQAPPMDTDSIFFVHPSEGPNSVLVTPLL</sequence>
<accession>A0A392UIT6</accession>
<keyword evidence="2" id="KW-1185">Reference proteome</keyword>
<feature type="non-terminal residue" evidence="1">
    <location>
        <position position="37"/>
    </location>
</feature>
<protein>
    <submittedName>
        <fullName evidence="1">Uncharacterized protein</fullName>
    </submittedName>
</protein>
<dbReference type="AlphaFoldDB" id="A0A392UIT6"/>
<evidence type="ECO:0000313" key="2">
    <source>
        <dbReference type="Proteomes" id="UP000265520"/>
    </source>
</evidence>
<name>A0A392UIT6_9FABA</name>
<dbReference type="Proteomes" id="UP000265520">
    <property type="component" value="Unassembled WGS sequence"/>
</dbReference>
<proteinExistence type="predicted"/>